<dbReference type="InterPro" id="IPR002885">
    <property type="entry name" value="PPR_rpt"/>
</dbReference>
<feature type="repeat" description="PPR" evidence="2">
    <location>
        <begin position="112"/>
        <end position="146"/>
    </location>
</feature>
<evidence type="ECO:0000313" key="3">
    <source>
        <dbReference type="EMBL" id="CAA3004522.1"/>
    </source>
</evidence>
<accession>A0A8S0TGJ3</accession>
<dbReference type="EMBL" id="CACTIH010006258">
    <property type="protein sequence ID" value="CAA3004522.1"/>
    <property type="molecule type" value="Genomic_DNA"/>
</dbReference>
<dbReference type="Pfam" id="PF01535">
    <property type="entry name" value="PPR"/>
    <property type="match status" value="2"/>
</dbReference>
<keyword evidence="4" id="KW-1185">Reference proteome</keyword>
<proteinExistence type="predicted"/>
<dbReference type="PANTHER" id="PTHR47926">
    <property type="entry name" value="PENTATRICOPEPTIDE REPEAT-CONTAINING PROTEIN"/>
    <property type="match status" value="1"/>
</dbReference>
<comment type="caution">
    <text evidence="3">The sequence shown here is derived from an EMBL/GenBank/DDBJ whole genome shotgun (WGS) entry which is preliminary data.</text>
</comment>
<name>A0A8S0TGJ3_OLEEU</name>
<dbReference type="PROSITE" id="PS51375">
    <property type="entry name" value="PPR"/>
    <property type="match status" value="1"/>
</dbReference>
<dbReference type="Gene3D" id="1.25.40.10">
    <property type="entry name" value="Tetratricopeptide repeat domain"/>
    <property type="match status" value="1"/>
</dbReference>
<dbReference type="Proteomes" id="UP000594638">
    <property type="component" value="Unassembled WGS sequence"/>
</dbReference>
<dbReference type="GO" id="GO:0009451">
    <property type="term" value="P:RNA modification"/>
    <property type="evidence" value="ECO:0007669"/>
    <property type="project" value="InterPro"/>
</dbReference>
<dbReference type="Pfam" id="PF20431">
    <property type="entry name" value="E_motif"/>
    <property type="match status" value="1"/>
</dbReference>
<evidence type="ECO:0000313" key="4">
    <source>
        <dbReference type="Proteomes" id="UP000594638"/>
    </source>
</evidence>
<dbReference type="OrthoDB" id="1882394at2759"/>
<reference evidence="3 4" key="1">
    <citation type="submission" date="2019-12" db="EMBL/GenBank/DDBJ databases">
        <authorList>
            <person name="Alioto T."/>
            <person name="Alioto T."/>
            <person name="Gomez Garrido J."/>
        </authorList>
    </citation>
    <scope>NUCLEOTIDE SEQUENCE [LARGE SCALE GENOMIC DNA]</scope>
</reference>
<dbReference type="InterPro" id="IPR046960">
    <property type="entry name" value="PPR_At4g14850-like_plant"/>
</dbReference>
<organism evidence="3 4">
    <name type="scientific">Olea europaea subsp. europaea</name>
    <dbReference type="NCBI Taxonomy" id="158383"/>
    <lineage>
        <taxon>Eukaryota</taxon>
        <taxon>Viridiplantae</taxon>
        <taxon>Streptophyta</taxon>
        <taxon>Embryophyta</taxon>
        <taxon>Tracheophyta</taxon>
        <taxon>Spermatophyta</taxon>
        <taxon>Magnoliopsida</taxon>
        <taxon>eudicotyledons</taxon>
        <taxon>Gunneridae</taxon>
        <taxon>Pentapetalae</taxon>
        <taxon>asterids</taxon>
        <taxon>lamiids</taxon>
        <taxon>Lamiales</taxon>
        <taxon>Oleaceae</taxon>
        <taxon>Oleeae</taxon>
        <taxon>Olea</taxon>
    </lineage>
</organism>
<gene>
    <name evidence="3" type="ORF">OLEA9_A119602</name>
</gene>
<dbReference type="InterPro" id="IPR011990">
    <property type="entry name" value="TPR-like_helical_dom_sf"/>
</dbReference>
<evidence type="ECO:0008006" key="5">
    <source>
        <dbReference type="Google" id="ProtNLM"/>
    </source>
</evidence>
<evidence type="ECO:0000256" key="1">
    <source>
        <dbReference type="ARBA" id="ARBA00022737"/>
    </source>
</evidence>
<dbReference type="GO" id="GO:0003723">
    <property type="term" value="F:RNA binding"/>
    <property type="evidence" value="ECO:0007669"/>
    <property type="project" value="InterPro"/>
</dbReference>
<dbReference type="InterPro" id="IPR046848">
    <property type="entry name" value="E_motif"/>
</dbReference>
<dbReference type="AlphaFoldDB" id="A0A8S0TGJ3"/>
<sequence length="146" mass="16748">MLKCRTLPNSVTLVSFLSACAHLGMVKDGERLFSMMRERYGIRLIMEHYACMVNLYGRAGSLDEAFDIIVNKMEFEAGPTVWGALLYGCYLHNNVDIGETAATRLFELEPDNEHNFELLIRIYCNAGRSKDVERIRLMMFERGLDL</sequence>
<evidence type="ECO:0000256" key="2">
    <source>
        <dbReference type="PROSITE-ProRule" id="PRU00708"/>
    </source>
</evidence>
<protein>
    <recommendedName>
        <fullName evidence="5">Pentatricopeptide repeat-containing protein</fullName>
    </recommendedName>
</protein>
<keyword evidence="1" id="KW-0677">Repeat</keyword>
<dbReference type="Gramene" id="OE9A119602T1">
    <property type="protein sequence ID" value="OE9A119602C1"/>
    <property type="gene ID" value="OE9A119602"/>
</dbReference>
<dbReference type="PROSITE" id="PS51257">
    <property type="entry name" value="PROKAR_LIPOPROTEIN"/>
    <property type="match status" value="1"/>
</dbReference>
<dbReference type="NCBIfam" id="TIGR00756">
    <property type="entry name" value="PPR"/>
    <property type="match status" value="2"/>
</dbReference>
<dbReference type="PANTHER" id="PTHR47926:SF515">
    <property type="entry name" value="UMP-CMP KINASE"/>
    <property type="match status" value="1"/>
</dbReference>
<dbReference type="FunFam" id="1.25.40.10:FF:000439">
    <property type="entry name" value="Pentatricopeptide repeat-containing protein mitochondrial"/>
    <property type="match status" value="1"/>
</dbReference>